<gene>
    <name evidence="2" type="ORF">LCGC14_3148810</name>
</gene>
<sequence length="136" mass="15163">MIAAEKGLERLFEGIANLDKISTSESPGKEINIAERAFFDAMNDDFNTPVAIAHLFDGIKTINSAFAGDGSFTDDDIKHWKSFYNAAVGDVLGLRAHREKEGNDVLSDRLIGLLLQMRTDARKNKDFVMADRIRDE</sequence>
<dbReference type="InterPro" id="IPR015273">
    <property type="entry name" value="Cys-tRNA-synt_Ia_DALR"/>
</dbReference>
<dbReference type="SUPFAM" id="SSF47323">
    <property type="entry name" value="Anticodon-binding domain of a subclass of class I aminoacyl-tRNA synthetases"/>
    <property type="match status" value="1"/>
</dbReference>
<dbReference type="GO" id="GO:0005524">
    <property type="term" value="F:ATP binding"/>
    <property type="evidence" value="ECO:0007669"/>
    <property type="project" value="InterPro"/>
</dbReference>
<organism evidence="2">
    <name type="scientific">marine sediment metagenome</name>
    <dbReference type="NCBI Taxonomy" id="412755"/>
    <lineage>
        <taxon>unclassified sequences</taxon>
        <taxon>metagenomes</taxon>
        <taxon>ecological metagenomes</taxon>
    </lineage>
</organism>
<feature type="domain" description="Cysteinyl-tRNA synthetase class Ia DALR" evidence="1">
    <location>
        <begin position="37"/>
        <end position="106"/>
    </location>
</feature>
<dbReference type="SMART" id="SM00840">
    <property type="entry name" value="DALR_2"/>
    <property type="match status" value="1"/>
</dbReference>
<feature type="non-terminal residue" evidence="2">
    <location>
        <position position="136"/>
    </location>
</feature>
<dbReference type="EMBL" id="LAZR01069259">
    <property type="protein sequence ID" value="KKK48073.1"/>
    <property type="molecule type" value="Genomic_DNA"/>
</dbReference>
<evidence type="ECO:0000313" key="2">
    <source>
        <dbReference type="EMBL" id="KKK48073.1"/>
    </source>
</evidence>
<dbReference type="AlphaFoldDB" id="A0A0F8VUP5"/>
<dbReference type="Pfam" id="PF09190">
    <property type="entry name" value="DALR_2"/>
    <property type="match status" value="1"/>
</dbReference>
<accession>A0A0F8VUP5</accession>
<dbReference type="GO" id="GO:0006423">
    <property type="term" value="P:cysteinyl-tRNA aminoacylation"/>
    <property type="evidence" value="ECO:0007669"/>
    <property type="project" value="InterPro"/>
</dbReference>
<protein>
    <recommendedName>
        <fullName evidence="1">Cysteinyl-tRNA synthetase class Ia DALR domain-containing protein</fullName>
    </recommendedName>
</protein>
<dbReference type="GO" id="GO:0005737">
    <property type="term" value="C:cytoplasm"/>
    <property type="evidence" value="ECO:0007669"/>
    <property type="project" value="InterPro"/>
</dbReference>
<dbReference type="InterPro" id="IPR009080">
    <property type="entry name" value="tRNAsynth_Ia_anticodon-bd"/>
</dbReference>
<proteinExistence type="predicted"/>
<evidence type="ECO:0000259" key="1">
    <source>
        <dbReference type="SMART" id="SM00840"/>
    </source>
</evidence>
<dbReference type="GO" id="GO:0004817">
    <property type="term" value="F:cysteine-tRNA ligase activity"/>
    <property type="evidence" value="ECO:0007669"/>
    <property type="project" value="InterPro"/>
</dbReference>
<reference evidence="2" key="1">
    <citation type="journal article" date="2015" name="Nature">
        <title>Complex archaea that bridge the gap between prokaryotes and eukaryotes.</title>
        <authorList>
            <person name="Spang A."/>
            <person name="Saw J.H."/>
            <person name="Jorgensen S.L."/>
            <person name="Zaremba-Niedzwiedzka K."/>
            <person name="Martijn J."/>
            <person name="Lind A.E."/>
            <person name="van Eijk R."/>
            <person name="Schleper C."/>
            <person name="Guy L."/>
            <person name="Ettema T.J."/>
        </authorList>
    </citation>
    <scope>NUCLEOTIDE SEQUENCE</scope>
</reference>
<dbReference type="Gene3D" id="1.20.120.1910">
    <property type="entry name" value="Cysteine-tRNA ligase, C-terminal anti-codon recognition domain"/>
    <property type="match status" value="1"/>
</dbReference>
<comment type="caution">
    <text evidence="2">The sequence shown here is derived from an EMBL/GenBank/DDBJ whole genome shotgun (WGS) entry which is preliminary data.</text>
</comment>
<name>A0A0F8VUP5_9ZZZZ</name>